<gene>
    <name evidence="1" type="ORF">QS748_12255</name>
</gene>
<dbReference type="SUPFAM" id="SSF50978">
    <property type="entry name" value="WD40 repeat-like"/>
    <property type="match status" value="1"/>
</dbReference>
<dbReference type="EMBL" id="JASXSV010000023">
    <property type="protein sequence ID" value="MDP0589903.1"/>
    <property type="molecule type" value="Genomic_DNA"/>
</dbReference>
<dbReference type="Pfam" id="PF00400">
    <property type="entry name" value="WD40"/>
    <property type="match status" value="1"/>
</dbReference>
<keyword evidence="2" id="KW-1185">Reference proteome</keyword>
<comment type="caution">
    <text evidence="1">The sequence shown here is derived from an EMBL/GenBank/DDBJ whole genome shotgun (WGS) entry which is preliminary data.</text>
</comment>
<reference evidence="1 2" key="1">
    <citation type="journal article" date="2023" name="bioRxiv">
        <title>An intranuclear bacterial parasite of deep-sea mussels expresses apoptosis inhibitors acquired from its host.</title>
        <authorList>
            <person name="Gonzalez Porras M.A."/>
            <person name="Assie A."/>
            <person name="Tietjen M."/>
            <person name="Violette M."/>
            <person name="Kleiner M."/>
            <person name="Gruber-Vodicka H."/>
            <person name="Dubilier N."/>
            <person name="Leisch N."/>
        </authorList>
    </citation>
    <scope>NUCLEOTIDE SEQUENCE [LARGE SCALE GENOMIC DNA]</scope>
    <source>
        <strain evidence="1">IAP13</strain>
    </source>
</reference>
<name>A0AA90SYP3_9GAMM</name>
<dbReference type="AlphaFoldDB" id="A0AA90SYP3"/>
<evidence type="ECO:0000313" key="1">
    <source>
        <dbReference type="EMBL" id="MDP0589903.1"/>
    </source>
</evidence>
<dbReference type="InterPro" id="IPR036322">
    <property type="entry name" value="WD40_repeat_dom_sf"/>
</dbReference>
<protein>
    <submittedName>
        <fullName evidence="1">WD40 repeat domain-containing protein</fullName>
    </submittedName>
</protein>
<organism evidence="1 2">
    <name type="scientific">Candidatus Endonucleibacter bathymodioli</name>
    <dbReference type="NCBI Taxonomy" id="539814"/>
    <lineage>
        <taxon>Bacteria</taxon>
        <taxon>Pseudomonadati</taxon>
        <taxon>Pseudomonadota</taxon>
        <taxon>Gammaproteobacteria</taxon>
        <taxon>Oceanospirillales</taxon>
        <taxon>Endozoicomonadaceae</taxon>
        <taxon>Candidatus Endonucleibacter</taxon>
    </lineage>
</organism>
<evidence type="ECO:0000313" key="2">
    <source>
        <dbReference type="Proteomes" id="UP001178148"/>
    </source>
</evidence>
<proteinExistence type="predicted"/>
<sequence length="298" mass="33130">MFRLKADGIWMEEILLTASVICAVGTSGDCIHIVTNDDLGNDKYLSKTWTLVEDYVLIGQEILTVKKDVDNEECVGDFMPLNRKIDQAEFSSNGRHVAILYNKMIVLCGPNEVGEWIETSSIKEEMSIESFTFSTDSTHMIMISLMDCNGKNTFKFWYLGKSEKWVEENINSSNDDGVNSISFSEDGSNMVMGCANGKVKILGVSEGYEQWLAKDCITGSSVHMVIFSPDNRYVVSMDDGSIITVIRLNAALPILPTLLTFLKRENTGTILTSCTCLIIHILKSLVGLKDRGFVILDT</sequence>
<dbReference type="InterPro" id="IPR015943">
    <property type="entry name" value="WD40/YVTN_repeat-like_dom_sf"/>
</dbReference>
<dbReference type="Proteomes" id="UP001178148">
    <property type="component" value="Unassembled WGS sequence"/>
</dbReference>
<dbReference type="Gene3D" id="2.130.10.10">
    <property type="entry name" value="YVTN repeat-like/Quinoprotein amine dehydrogenase"/>
    <property type="match status" value="1"/>
</dbReference>
<accession>A0AA90SYP3</accession>
<dbReference type="InterPro" id="IPR001680">
    <property type="entry name" value="WD40_rpt"/>
</dbReference>